<protein>
    <submittedName>
        <fullName evidence="1">Uncharacterized protein</fullName>
    </submittedName>
</protein>
<dbReference type="EMBL" id="JACAGJ010000013">
    <property type="protein sequence ID" value="MDM1074225.1"/>
    <property type="molecule type" value="Genomic_DNA"/>
</dbReference>
<proteinExistence type="predicted"/>
<organism evidence="1 2">
    <name type="scientific">Empedobacter brevis</name>
    <dbReference type="NCBI Taxonomy" id="247"/>
    <lineage>
        <taxon>Bacteria</taxon>
        <taxon>Pseudomonadati</taxon>
        <taxon>Bacteroidota</taxon>
        <taxon>Flavobacteriia</taxon>
        <taxon>Flavobacteriales</taxon>
        <taxon>Weeksellaceae</taxon>
        <taxon>Empedobacter</taxon>
    </lineage>
</organism>
<name>A0AAJ1VBQ1_9FLAO</name>
<dbReference type="RefSeq" id="WP_159156610.1">
    <property type="nucleotide sequence ID" value="NZ_CP013210.1"/>
</dbReference>
<reference evidence="1" key="2">
    <citation type="journal article" date="2022" name="Sci. Total Environ.">
        <title>Prevalence, transmission, and molecular epidemiology of tet(X)-positive bacteria among humans, animals, and environmental niches in China: An epidemiological, and genomic-based study.</title>
        <authorList>
            <person name="Dong N."/>
            <person name="Zeng Y."/>
            <person name="Cai C."/>
            <person name="Sun C."/>
            <person name="Lu J."/>
            <person name="Liu C."/>
            <person name="Zhou H."/>
            <person name="Sun Q."/>
            <person name="Shu L."/>
            <person name="Wang H."/>
            <person name="Wang Y."/>
            <person name="Wang S."/>
            <person name="Wu C."/>
            <person name="Chan E.W."/>
            <person name="Chen G."/>
            <person name="Shen Z."/>
            <person name="Chen S."/>
            <person name="Zhang R."/>
        </authorList>
    </citation>
    <scope>NUCLEOTIDE SEQUENCE</scope>
    <source>
        <strain evidence="1">R655-4</strain>
    </source>
</reference>
<reference evidence="1" key="1">
    <citation type="submission" date="2020-06" db="EMBL/GenBank/DDBJ databases">
        <authorList>
            <person name="Dong N."/>
        </authorList>
    </citation>
    <scope>NUCLEOTIDE SEQUENCE</scope>
    <source>
        <strain evidence="1">R655-4</strain>
    </source>
</reference>
<comment type="caution">
    <text evidence="1">The sequence shown here is derived from an EMBL/GenBank/DDBJ whole genome shotgun (WGS) entry which is preliminary data.</text>
</comment>
<sequence length="123" mass="14694">MLKSINCLLIALFVLLIGFRSLIPFTVFISTQERIVDEYCINKERPEMQCNGKCYLSKQLKETEQQSDQLLIKNIRFAENCLYFECFSIPFILDFTVQIKHRFFWHSTYSINWVFKQLKPPIV</sequence>
<evidence type="ECO:0000313" key="2">
    <source>
        <dbReference type="Proteomes" id="UP001170959"/>
    </source>
</evidence>
<dbReference type="AlphaFoldDB" id="A0AAJ1VBQ1"/>
<evidence type="ECO:0000313" key="1">
    <source>
        <dbReference type="EMBL" id="MDM1074225.1"/>
    </source>
</evidence>
<accession>A0AAJ1VBQ1</accession>
<dbReference type="Proteomes" id="UP001170959">
    <property type="component" value="Unassembled WGS sequence"/>
</dbReference>
<gene>
    <name evidence="1" type="ORF">HX001_17200</name>
</gene>